<dbReference type="PROSITE" id="PS50082">
    <property type="entry name" value="WD_REPEATS_2"/>
    <property type="match status" value="1"/>
</dbReference>
<feature type="region of interest" description="Disordered" evidence="2">
    <location>
        <begin position="1334"/>
        <end position="1355"/>
    </location>
</feature>
<sequence length="3769" mass="392333">MLPAAPCVLHSSARALFAQECTHDTHYLTHRGDLYTALVTGGNRLLMLKNGSVVAQSGELFDLAVPYQKNGGADNTGSKTNAPRAVDSTATSAPAWIAPCVYAVSICRFTDDVLRIAVATTAGIFVFEFDDAGVLWQDTRPSSFWRTTDRDGEDGPSGSGSLAVPASNALHSSAAPPPLGLRSTATSTAGSSSPLAANSSRADAHPERHSGMAGRLRWRRVAFSLDSSSQRRSTAENTAARANGAASPLYGRSTPSVLSSHTTGATGTTVNGAEDKPIFVAPVRVAAPARPSAVHAMDFISEAALCVVLETETVLVMLGNSSATAAPSGLYGAGGVTAATLRVPDRVVWRSLGAYRSLAVCHVNHHVALALGHSSMVVFPSRALTMDGMNSSTGLAGDDDGGRASATFSTATSSFFATNPASGESSAKYLPTTIASAMRGVLGDSHSSSIVPTPAFSPTSHPMSVPALPGGALSQLLPPLASPDGKASAEAARQPCITLAKQGLTASVGIYHITDLRWHRVSSHTLLCVTCSHPRGESSYMMLYTVQSLCTTRRYTNVMEEHADGGWGLCRGGYDGDGVMTATATGNTAGASRRASENLVQLVPAGVIALTYTSTAPSAGPTPRAGDAAATMMRTAKAAATTPEQFALSGSATAAATWGAAQPPSVAEIHTSLVPNLSRSVEANSMSSRMEFLHVEEDGTVRTSSYSFGRQKHASFAKQRAMGMACTELLQPLLHFYGALACVTVLPTWRTRPIELGHHTGKQPQAVEVLLNASRRYRLVLRFANGVVLSAMADLSAAVYRVECYLALGRASLLSLRPISPMPELNTEDAADGEVTQTAIGTTTVLLVGTLAFPAPSSPPVGAPKRVRTASLSLNTVGGADRQRHARSSETSRASSASSATSASRSRSTSPADAAAAVHPLPTLFPPSWRTTAMADSVVTTPARRVWGVALLQVEPSGLQARVLTIAPLTAVKVAGVTDVEVAVPPGTAETARAQKCDAAAPSMAATDKAGQTTPAADGTAAVGEMDVAHFMAAKCPEKLKFIPALLKATQQDAGKLLAQLIAKYGPLETSPDAVRGSTETKPLESNAEAASSAPPTAPTNGAAPALPIHFSSPSVIRSGCVTEDGEVVLLLTSPSDQAGLGADGKTSCAAPAAIVRVRAPCLEPFAPVQRLVAAGSAQVPFVPISATYIALPAVLQQRWWPPSSTATSSPPLCASAEARDVCTAYRLCCRISARLQAATTVQCDLVGRDAATPDPYVRVRSPLAPEGKGGASLTALRYLPFPEDVRAATAAAGHASWAAASMRIEEVKGALLVNNDVVVGVLCHGRSLSAHNGAAAAPPPSSAKPSSPAVDGSSTRPTGLLYLYGCPAVQSLDAAAAAAASSSSSGAAQAGSETTPFKKSVSERATALPSAAFVLEATLAGVEAFYLSTSGEVVVLRRRGTAVAIDAKQRSSTTKSAGAAMDGDAASSHGLRFERWLRCFPDSSSSSDGDSTPRKGPPNPATSCATEALKEETGNGYSYLLDPTWCPSCSPTTRSITGEPAAVTALTIMEVAGAWEANAVGLSQAAKLTSGRAATRPVLYAMSDNSFIRLRQVPLRSSRSDLERRPIASTNAGSGSGNGNPGRSAALSGMPQYHPDAIMQLIGMAQWSVLAKVLTLVLSSAKAALAATAANSTTKTESLRFLFAQPPDELARRLCTSAVSRGFHGRPQVVQYDDALRCVTPPRLSAAALQDDVETSPAATAASSKAASAAAAALRLYDLTATCGNLFAELTSVLPQVTLTGLTSQEQLNLLCILQALRDTLPLSRSVDEAAARYLFFTRLMSLGRRLRLPNIDTAAVGAAAAAAAAIPGVPINSVLYFEVGRTATRTVSTAAYLWAAMSDSQSTLVSLLFDKTTAMYLDGGVGAVGTSDLGPSEITWEQVEQSGAAFWLRSAADLRAMADRVARHQYQRTKDLTACALLYCAARKVGTLAALAKAQNNTRLHAFFSRDFAHDAHHRAAASANAYAAISKNLPQYGAAFFLLAGDVRSAVQVVLQRCRDPFLALFVLRAAGEVSEEVPGRTVGPQMGVNVNGSSSSTSHTSNSKSAARSTGTPATSTASAGPAAQQQRNEGQPETLLQWYVRQRAAEVDACGPLDMWETACLSWMDVTPQTSPAVAVQRRIAALQRIAAHPTAHPEALCALRYARDGVAALAYRGARFLSPAREVVCLLRLGRYCLAHRLNLNGYLHYRDAEGLLCGLRAAAAQQKELTAGGEMAGVTFGQGLHSGNVRRPPAPAKITADINTGTLTFRGFDDSSDDDDNRFVHKASGGASSSTQRGKRDAEDEDENAEVFVLSDEAVAAVQAEMQYAYLRTGTLHEASGGAQTTMSSSLSSSSSSYEDVLRRMLLCFTSASSFMSTSSVTLADGAAAAAMHAAATTTTSTVPSASSSVGSPHLPFQDLLTQLLRRLIADLPDGPPAATEVAVSSVSIVGAAGGQASSTAAAEESPPPPTTSNATVDSPLQRVPTSAPLTGPAGASRAVLNGSMREPMKCAAEGWYSLCIPLLHLLLSKVALQEANYLVLLSLQRIPVSTEGVLEAAEQAGLLRDAFERATQRAAATAPSSSAFSAHATESAAATAPSPCTGRQSPLYMPLIAFFMLMGRYVVRHYKEACEAEEERQRGGAVHDDRRGKWKANYTADGSKDDTQKSSGDDETRAGDDPVHQNVFEALMAVAAAAEKSQSRSGPSSPGVRDGRRLPSNLFKGEDGGSSAIEGADDEDQLRDGGGAAITEAAHVALLLSCCQSQLQLRLMEHLRHLARAEVQTEVHTPTTQRALDAGVLYPEPLSPVGKAMLVQRRILLSAMLLDVTAQWGALAEETVPRLYAALPRCAPGPLTDPNGVFLEVRFDVLRMRAVLMTLLASPHGMTEAAAVAATSEGAAGDTTDPVSGERPAMFSDAQSSGTSPPPPPSSSNCGNNDDGDRQLASTTMWLAENTVMLLELCTTQLELLWTLPSLALTQCRQLAVPTRAALRLLRKSTASHSAARKLLESMLRPGSEFSPVLAQRSHTAPLTAESSPDSPLARASTTWLAETRHPSPDRARRTDDETGEAYCPALSFLQLAWMRRHHTHALLRWLLLDVTLDMGRESGQRPLVTDRLILTQHHHAVTGVQFDLSSCDSVVCTTEAGTSVGHGFRELLAGDNEEALWSQSTERNLATAAFTLGLTAQQARLQLAAAHHEDAHTPEVVAALATKAVLESRPRCAVATNAMPSSHPHLPFFLARHRDGHLDLYPFASQECIANFCCALRHGQGSAAGGDGGGGGSAVAGGAHANLNPRSWAAWGVGTSGGAALSGVSAAGGTAAHASHLPGSMRRMERHAVTPVAFSPNGYIIATGLSDGSVAGWRFAAAAVENAPAFVFPQLFAPYGIRGCTFCGDRSSLLAVVGLAWEPHPHRRGRVNGGARPATTPGIATTTAARAAAASPQPGTFTSSFTMSSVVSTAASAGRATVMSSLATAGELVGEVQILDTLLEDRAVTARCALPFVPSYAVFLTPLRAVLMVSTDGLMATFSLPTGRLAVIGTDSLTSVLTSLLGPSYEGGPAAAAAAAGAATASTAGRVDGNAVCVTCVAKSAYDPLVALGTSKGLVLLLHLRHISAAMREAERRVSEEGEDVFLYYPPAASSGVGKREASAIASTPTSATSRAAAETAPPVMGTEFMQRLLPASVLTEATCMQVAPQVHSRSAVEDVVFSPSMLLAALRDGRVMASAVIAQATRTRLTAGRSVSVDLLEAAKNGA</sequence>
<proteinExistence type="predicted"/>
<accession>A0A0N0DRM3</accession>
<dbReference type="InterPro" id="IPR001680">
    <property type="entry name" value="WD40_rpt"/>
</dbReference>
<reference evidence="4 5" key="1">
    <citation type="submission" date="2015-07" db="EMBL/GenBank/DDBJ databases">
        <title>High-quality genome of monoxenous trypanosomatid Leptomonas pyrrhocoris.</title>
        <authorList>
            <person name="Flegontov P."/>
            <person name="Butenko A."/>
            <person name="Firsov S."/>
            <person name="Vlcek C."/>
            <person name="Logacheva M.D."/>
            <person name="Field M."/>
            <person name="Filatov D."/>
            <person name="Flegontova O."/>
            <person name="Gerasimov E."/>
            <person name="Jackson A.P."/>
            <person name="Kelly S."/>
            <person name="Opperdoes F."/>
            <person name="O'Reilly A."/>
            <person name="Votypka J."/>
            <person name="Yurchenko V."/>
            <person name="Lukes J."/>
        </authorList>
    </citation>
    <scope>NUCLEOTIDE SEQUENCE [LARGE SCALE GENOMIC DNA]</scope>
    <source>
        <strain evidence="4">H10</strain>
    </source>
</reference>
<dbReference type="SUPFAM" id="SSF50978">
    <property type="entry name" value="WD40 repeat-like"/>
    <property type="match status" value="1"/>
</dbReference>
<feature type="region of interest" description="Disordered" evidence="2">
    <location>
        <begin position="2912"/>
        <end position="2958"/>
    </location>
</feature>
<feature type="region of interest" description="Disordered" evidence="2">
    <location>
        <begin position="874"/>
        <end position="915"/>
    </location>
</feature>
<feature type="region of interest" description="Disordered" evidence="2">
    <location>
        <begin position="1600"/>
        <end position="1628"/>
    </location>
</feature>
<evidence type="ECO:0000313" key="4">
    <source>
        <dbReference type="EMBL" id="KPA74354.1"/>
    </source>
</evidence>
<dbReference type="GO" id="GO:0007035">
    <property type="term" value="P:vacuolar acidification"/>
    <property type="evidence" value="ECO:0007669"/>
    <property type="project" value="TreeGrafter"/>
</dbReference>
<dbReference type="InterPro" id="IPR052208">
    <property type="entry name" value="DmX-like/RAVE_component"/>
</dbReference>
<feature type="region of interest" description="Disordered" evidence="2">
    <location>
        <begin position="143"/>
        <end position="213"/>
    </location>
</feature>
<dbReference type="OrthoDB" id="342131at2759"/>
<feature type="region of interest" description="Disordered" evidence="2">
    <location>
        <begin position="2056"/>
        <end position="2112"/>
    </location>
</feature>
<feature type="compositionally biased region" description="Low complexity" evidence="2">
    <location>
        <begin position="2073"/>
        <end position="2104"/>
    </location>
</feature>
<comment type="caution">
    <text evidence="4">The sequence shown here is derived from an EMBL/GenBank/DDBJ whole genome shotgun (WGS) entry which is preliminary data.</text>
</comment>
<feature type="region of interest" description="Disordered" evidence="2">
    <location>
        <begin position="2477"/>
        <end position="2515"/>
    </location>
</feature>
<dbReference type="GeneID" id="26909617"/>
<dbReference type="VEuPathDB" id="TriTrypDB:LpyrH10_30_0950"/>
<feature type="repeat" description="WD" evidence="1">
    <location>
        <begin position="3347"/>
        <end position="3388"/>
    </location>
</feature>
<evidence type="ECO:0000313" key="5">
    <source>
        <dbReference type="Proteomes" id="UP000037923"/>
    </source>
</evidence>
<dbReference type="Pfam" id="PF12234">
    <property type="entry name" value="Rav1p_C"/>
    <property type="match status" value="1"/>
</dbReference>
<name>A0A0N0DRM3_LEPPY</name>
<dbReference type="OMA" id="WAAMSDS"/>
<feature type="compositionally biased region" description="Basic and acidic residues" evidence="2">
    <location>
        <begin position="3067"/>
        <end position="3081"/>
    </location>
</feature>
<dbReference type="InterPro" id="IPR022033">
    <property type="entry name" value="Rav1p_C"/>
</dbReference>
<dbReference type="Proteomes" id="UP000037923">
    <property type="component" value="Unassembled WGS sequence"/>
</dbReference>
<feature type="domain" description="RAVE complex protein Rav1 C-terminal" evidence="3">
    <location>
        <begin position="1631"/>
        <end position="2049"/>
    </location>
</feature>
<dbReference type="InterPro" id="IPR036322">
    <property type="entry name" value="WD40_repeat_dom_sf"/>
</dbReference>
<feature type="region of interest" description="Disordered" evidence="2">
    <location>
        <begin position="1069"/>
        <end position="1105"/>
    </location>
</feature>
<dbReference type="GO" id="GO:0043291">
    <property type="term" value="C:RAVE complex"/>
    <property type="evidence" value="ECO:0007669"/>
    <property type="project" value="TreeGrafter"/>
</dbReference>
<evidence type="ECO:0000256" key="1">
    <source>
        <dbReference type="PROSITE-ProRule" id="PRU00221"/>
    </source>
</evidence>
<feature type="compositionally biased region" description="Low complexity" evidence="2">
    <location>
        <begin position="183"/>
        <end position="197"/>
    </location>
</feature>
<feature type="region of interest" description="Disordered" evidence="2">
    <location>
        <begin position="227"/>
        <end position="270"/>
    </location>
</feature>
<protein>
    <recommendedName>
        <fullName evidence="3">RAVE complex protein Rav1 C-terminal domain-containing protein</fullName>
    </recommendedName>
</protein>
<evidence type="ECO:0000256" key="2">
    <source>
        <dbReference type="SAM" id="MobiDB-lite"/>
    </source>
</evidence>
<feature type="compositionally biased region" description="Basic and acidic residues" evidence="2">
    <location>
        <begin position="2678"/>
        <end position="2697"/>
    </location>
</feature>
<feature type="region of interest" description="Disordered" evidence="2">
    <location>
        <begin position="1483"/>
        <end position="1503"/>
    </location>
</feature>
<dbReference type="RefSeq" id="XP_015652793.1">
    <property type="nucleotide sequence ID" value="XM_015808742.1"/>
</dbReference>
<dbReference type="PANTHER" id="PTHR13950">
    <property type="entry name" value="RABCONNECTIN-RELATED"/>
    <property type="match status" value="1"/>
</dbReference>
<gene>
    <name evidence="4" type="ORF">ABB37_09334</name>
</gene>
<feature type="compositionally biased region" description="Polar residues" evidence="2">
    <location>
        <begin position="3041"/>
        <end position="3065"/>
    </location>
</feature>
<dbReference type="PANTHER" id="PTHR13950:SF9">
    <property type="entry name" value="RABCONNECTIN-3A"/>
    <property type="match status" value="1"/>
</dbReference>
<feature type="compositionally biased region" description="Basic and acidic residues" evidence="2">
    <location>
        <begin position="881"/>
        <end position="890"/>
    </location>
</feature>
<feature type="region of interest" description="Disordered" evidence="2">
    <location>
        <begin position="3039"/>
        <end position="3081"/>
    </location>
</feature>
<dbReference type="EMBL" id="LGTL01000030">
    <property type="protein sequence ID" value="KPA74354.1"/>
    <property type="molecule type" value="Genomic_DNA"/>
</dbReference>
<keyword evidence="5" id="KW-1185">Reference proteome</keyword>
<feature type="compositionally biased region" description="Low complexity" evidence="2">
    <location>
        <begin position="235"/>
        <end position="246"/>
    </location>
</feature>
<feature type="compositionally biased region" description="Low complexity" evidence="2">
    <location>
        <begin position="1084"/>
        <end position="1105"/>
    </location>
</feature>
<feature type="region of interest" description="Disordered" evidence="2">
    <location>
        <begin position="2299"/>
        <end position="2326"/>
    </location>
</feature>
<organism evidence="4 5">
    <name type="scientific">Leptomonas pyrrhocoris</name>
    <name type="common">Firebug parasite</name>
    <dbReference type="NCBI Taxonomy" id="157538"/>
    <lineage>
        <taxon>Eukaryota</taxon>
        <taxon>Discoba</taxon>
        <taxon>Euglenozoa</taxon>
        <taxon>Kinetoplastea</taxon>
        <taxon>Metakinetoplastina</taxon>
        <taxon>Trypanosomatida</taxon>
        <taxon>Trypanosomatidae</taxon>
        <taxon>Leishmaniinae</taxon>
        <taxon>Leptomonas</taxon>
    </lineage>
</organism>
<feature type="compositionally biased region" description="Basic and acidic residues" evidence="2">
    <location>
        <begin position="2652"/>
        <end position="2667"/>
    </location>
</feature>
<feature type="compositionally biased region" description="Low complexity" evidence="2">
    <location>
        <begin position="891"/>
        <end position="915"/>
    </location>
</feature>
<feature type="region of interest" description="Disordered" evidence="2">
    <location>
        <begin position="2652"/>
        <end position="2697"/>
    </location>
</feature>
<feature type="region of interest" description="Disordered" evidence="2">
    <location>
        <begin position="2712"/>
        <end position="2760"/>
    </location>
</feature>
<keyword evidence="1" id="KW-0853">WD repeat</keyword>
<evidence type="ECO:0000259" key="3">
    <source>
        <dbReference type="Pfam" id="PF12234"/>
    </source>
</evidence>